<dbReference type="InterPro" id="IPR036188">
    <property type="entry name" value="FAD/NAD-bd_sf"/>
</dbReference>
<sequence length="547" mass="61779">MKKVAILGGGVAGLSAAHELIERGYEVSVYEFKQIPGGKARSMPYVGSGTGGRKDLPGEHGFRLFPRFYRHVIDTLKRIPYENGTVYDNLTEVTRLDIATYTAPLLPLLAKIEFSLDNLLVLIKDLFDNNLGLSIDDMEQYGRKLWQIMTSCDERIREEYNLIDWWEFIEAEQQSPAFQKIFAGFTKTLVACQSKIANTQTVGPVAVQMTLDITTPGTSFVRLLNGPTNDKWIYPWLTFLQDQGLHYHLGANVERINCQDGQVRSATITLNGETFDIDADYFIAAFPVEVMGKMITDEMLEIDPSLQGVQKLVDSVAWMNGIQYYLREELPITHGHVIYLDAPWSLTSVSQKQFWPDVNLSEYGDGTVKGILSVDISDWDTPGILFGKTAKLCTAEEIKAEVWAQMKLSLNIDGAVILEDSVLHSWFLDTDIQFVNPEHACTNMEPLLINRVGTWEDRPEALTGIPNLFLASDYVRTNTNLATMEGANEAARRAVNAILLCDESEEEPCKIWEMYTFELGHIDVLKMYHIHDKKRLDKGLPWDGKML</sequence>
<dbReference type="Proteomes" id="UP001267290">
    <property type="component" value="Unassembled WGS sequence"/>
</dbReference>
<dbReference type="PANTHER" id="PTHR42923">
    <property type="entry name" value="PROTOPORPHYRINOGEN OXIDASE"/>
    <property type="match status" value="1"/>
</dbReference>
<name>A0ABU1NUP7_9BACL</name>
<reference evidence="2 3" key="1">
    <citation type="submission" date="2023-07" db="EMBL/GenBank/DDBJ databases">
        <title>Sorghum-associated microbial communities from plants grown in Nebraska, USA.</title>
        <authorList>
            <person name="Schachtman D."/>
        </authorList>
    </citation>
    <scope>NUCLEOTIDE SEQUENCE [LARGE SCALE GENOMIC DNA]</scope>
    <source>
        <strain evidence="2 3">CC258</strain>
    </source>
</reference>
<evidence type="ECO:0000313" key="2">
    <source>
        <dbReference type="EMBL" id="MDR6551200.1"/>
    </source>
</evidence>
<evidence type="ECO:0000313" key="3">
    <source>
        <dbReference type="Proteomes" id="UP001267290"/>
    </source>
</evidence>
<dbReference type="InterPro" id="IPR002937">
    <property type="entry name" value="Amino_oxidase"/>
</dbReference>
<dbReference type="PRINTS" id="PR00419">
    <property type="entry name" value="ADXRDTASE"/>
</dbReference>
<dbReference type="Gene3D" id="3.50.50.60">
    <property type="entry name" value="FAD/NAD(P)-binding domain"/>
    <property type="match status" value="1"/>
</dbReference>
<dbReference type="SUPFAM" id="SSF51905">
    <property type="entry name" value="FAD/NAD(P)-binding domain"/>
    <property type="match status" value="1"/>
</dbReference>
<protein>
    <submittedName>
        <fullName evidence="2">Uncharacterized protein with NAD-binding domain and iron-sulfur cluster</fullName>
    </submittedName>
</protein>
<dbReference type="Pfam" id="PF01593">
    <property type="entry name" value="Amino_oxidase"/>
    <property type="match status" value="1"/>
</dbReference>
<keyword evidence="3" id="KW-1185">Reference proteome</keyword>
<dbReference type="EMBL" id="JAVDSB010000003">
    <property type="protein sequence ID" value="MDR6551200.1"/>
    <property type="molecule type" value="Genomic_DNA"/>
</dbReference>
<gene>
    <name evidence="2" type="ORF">J2736_002387</name>
</gene>
<accession>A0ABU1NUP7</accession>
<proteinExistence type="predicted"/>
<feature type="domain" description="Amine oxidase" evidence="1">
    <location>
        <begin position="11"/>
        <end position="499"/>
    </location>
</feature>
<dbReference type="InterPro" id="IPR050464">
    <property type="entry name" value="Zeta_carotene_desat/Oxidored"/>
</dbReference>
<dbReference type="PANTHER" id="PTHR42923:SF46">
    <property type="entry name" value="AMINE OXIDASE"/>
    <property type="match status" value="1"/>
</dbReference>
<organism evidence="2 3">
    <name type="scientific">Paenibacillus qinlingensis</name>
    <dbReference type="NCBI Taxonomy" id="1837343"/>
    <lineage>
        <taxon>Bacteria</taxon>
        <taxon>Bacillati</taxon>
        <taxon>Bacillota</taxon>
        <taxon>Bacilli</taxon>
        <taxon>Bacillales</taxon>
        <taxon>Paenibacillaceae</taxon>
        <taxon>Paenibacillus</taxon>
    </lineage>
</organism>
<comment type="caution">
    <text evidence="2">The sequence shown here is derived from an EMBL/GenBank/DDBJ whole genome shotgun (WGS) entry which is preliminary data.</text>
</comment>
<evidence type="ECO:0000259" key="1">
    <source>
        <dbReference type="Pfam" id="PF01593"/>
    </source>
</evidence>